<organism evidence="2 3">
    <name type="scientific">Lobosporangium transversale</name>
    <dbReference type="NCBI Taxonomy" id="64571"/>
    <lineage>
        <taxon>Eukaryota</taxon>
        <taxon>Fungi</taxon>
        <taxon>Fungi incertae sedis</taxon>
        <taxon>Mucoromycota</taxon>
        <taxon>Mortierellomycotina</taxon>
        <taxon>Mortierellomycetes</taxon>
        <taxon>Mortierellales</taxon>
        <taxon>Mortierellaceae</taxon>
        <taxon>Lobosporangium</taxon>
    </lineage>
</organism>
<dbReference type="RefSeq" id="XP_021879561.1">
    <property type="nucleotide sequence ID" value="XM_022024896.1"/>
</dbReference>
<feature type="region of interest" description="Disordered" evidence="1">
    <location>
        <begin position="26"/>
        <end position="80"/>
    </location>
</feature>
<feature type="region of interest" description="Disordered" evidence="1">
    <location>
        <begin position="102"/>
        <end position="138"/>
    </location>
</feature>
<dbReference type="OrthoDB" id="2555519at2759"/>
<evidence type="ECO:0000256" key="1">
    <source>
        <dbReference type="SAM" id="MobiDB-lite"/>
    </source>
</evidence>
<reference evidence="2 3" key="1">
    <citation type="submission" date="2016-07" db="EMBL/GenBank/DDBJ databases">
        <title>Pervasive Adenine N6-methylation of Active Genes in Fungi.</title>
        <authorList>
            <consortium name="DOE Joint Genome Institute"/>
            <person name="Mondo S.J."/>
            <person name="Dannebaum R.O."/>
            <person name="Kuo R.C."/>
            <person name="Labutti K."/>
            <person name="Haridas S."/>
            <person name="Kuo A."/>
            <person name="Salamov A."/>
            <person name="Ahrendt S.R."/>
            <person name="Lipzen A."/>
            <person name="Sullivan W."/>
            <person name="Andreopoulos W.B."/>
            <person name="Clum A."/>
            <person name="Lindquist E."/>
            <person name="Daum C."/>
            <person name="Ramamoorthy G.K."/>
            <person name="Gryganskyi A."/>
            <person name="Culley D."/>
            <person name="Magnuson J.K."/>
            <person name="James T.Y."/>
            <person name="O'Malley M.A."/>
            <person name="Stajich J.E."/>
            <person name="Spatafora J.W."/>
            <person name="Visel A."/>
            <person name="Grigoriev I.V."/>
        </authorList>
    </citation>
    <scope>NUCLEOTIDE SEQUENCE [LARGE SCALE GENOMIC DNA]</scope>
    <source>
        <strain evidence="2 3">NRRL 3116</strain>
    </source>
</reference>
<feature type="compositionally biased region" description="Low complexity" evidence="1">
    <location>
        <begin position="47"/>
        <end position="60"/>
    </location>
</feature>
<keyword evidence="3" id="KW-1185">Reference proteome</keyword>
<evidence type="ECO:0000313" key="2">
    <source>
        <dbReference type="EMBL" id="ORZ11044.1"/>
    </source>
</evidence>
<dbReference type="Proteomes" id="UP000193648">
    <property type="component" value="Unassembled WGS sequence"/>
</dbReference>
<feature type="compositionally biased region" description="Low complexity" evidence="1">
    <location>
        <begin position="111"/>
        <end position="123"/>
    </location>
</feature>
<comment type="caution">
    <text evidence="2">The sequence shown here is derived from an EMBL/GenBank/DDBJ whole genome shotgun (WGS) entry which is preliminary data.</text>
</comment>
<protein>
    <submittedName>
        <fullName evidence="2">Uncharacterized protein</fullName>
    </submittedName>
</protein>
<dbReference type="EMBL" id="MCFF01000029">
    <property type="protein sequence ID" value="ORZ11044.1"/>
    <property type="molecule type" value="Genomic_DNA"/>
</dbReference>
<feature type="non-terminal residue" evidence="2">
    <location>
        <position position="1"/>
    </location>
</feature>
<dbReference type="GeneID" id="33566740"/>
<name>A0A1Y2GJ01_9FUNG</name>
<proteinExistence type="predicted"/>
<evidence type="ECO:0000313" key="3">
    <source>
        <dbReference type="Proteomes" id="UP000193648"/>
    </source>
</evidence>
<accession>A0A1Y2GJ01</accession>
<feature type="compositionally biased region" description="Polar residues" evidence="1">
    <location>
        <begin position="349"/>
        <end position="374"/>
    </location>
</feature>
<feature type="region of interest" description="Disordered" evidence="1">
    <location>
        <begin position="309"/>
        <end position="388"/>
    </location>
</feature>
<gene>
    <name evidence="2" type="ORF">BCR41DRAFT_357404</name>
</gene>
<feature type="compositionally biased region" description="Polar residues" evidence="1">
    <location>
        <begin position="26"/>
        <end position="46"/>
    </location>
</feature>
<dbReference type="InParanoid" id="A0A1Y2GJ01"/>
<dbReference type="AlphaFoldDB" id="A0A1Y2GJ01"/>
<sequence>WAQTTTSRRAKVASMAQMDISSIPLTTKPITTRGSSNSVATTASFRSSNGTSNSNSNHTNSNRKDGGSVTSDDGTVSEDSDLTRDDILHLLSGGQAGVAGGISLPFDGSSRHSNSTSTSKVGVVGAGSGGSTGRPRTGEYGWIHCGHISVWINSWIKPFILIASRGWKSHNNNNNNSYTSGGGGDDASSAISVNSTVSTSTHLTTRSNKGNISAAAAANAAANKQAEDSRPSLLSINQSLETTVRKQASRVQELETRLQSDDQVFKRLCFSIEQMICEAKQALDQATKSTGMRVFRFMKCVKGIAETEESIRDDAEDQDDDDTQSVDQDQEEHGTSNRYSIEATRQYEDSTGQKLQNSNPNGENNRSSLASPLSNKKEKYPGTYSAPS</sequence>
<feature type="compositionally biased region" description="Acidic residues" evidence="1">
    <location>
        <begin position="314"/>
        <end position="330"/>
    </location>
</feature>